<evidence type="ECO:0000259" key="2">
    <source>
        <dbReference type="Pfam" id="PF21279"/>
    </source>
</evidence>
<evidence type="ECO:0000259" key="1">
    <source>
        <dbReference type="Pfam" id="PF01168"/>
    </source>
</evidence>
<comment type="caution">
    <text evidence="3">The sequence shown here is derived from an EMBL/GenBank/DDBJ whole genome shotgun (WGS) entry which is preliminary data.</text>
</comment>
<dbReference type="SUPFAM" id="SSF51419">
    <property type="entry name" value="PLP-binding barrel"/>
    <property type="match status" value="1"/>
</dbReference>
<dbReference type="Gene3D" id="2.40.37.30">
    <property type="match status" value="2"/>
</dbReference>
<proteinExistence type="predicted"/>
<dbReference type="AlphaFoldDB" id="A0AAW4WC19"/>
<accession>A0AAW4WC19</accession>
<dbReference type="Proteomes" id="UP001198893">
    <property type="component" value="Unassembled WGS sequence"/>
</dbReference>
<sequence length="387" mass="43300">MFIDKIQKTNQELLDVAFAFQQNGQILPDSYVIDMDILLDNAAKILKEAKKNGVELFFMLKQVGRNPYIARKLMDIGYEGAVVVDFKEARIMMDAGIPIGNVGHLVQIPNAMIPELVAYHPKVITVYSMEKLECIQQAAKEQNITQKVLLRVYDNGDIIYPGQTAGFLLNELKKITADILENYPNIQIAGVTSFPCYLYDEKKGDIEPTYNLLTVKKAVDILKEVGVEAKIINTPSATCTRTVQKMVEFGGNCGEPGHGLTGTTPMHAVCDMEETPCIVYVSEISHNFEGKAYCYGGGHYRRSHMKYALVGRNLKNAQKMEVLPPSLESIDYHFELEKECEIGAAAVMAFRFQIFVTRSDVVIMEGIHKGKPEIVGVYDSLGRRKNE</sequence>
<evidence type="ECO:0000313" key="3">
    <source>
        <dbReference type="EMBL" id="MCC2242330.1"/>
    </source>
</evidence>
<feature type="domain" description="YhfX-like C-terminal" evidence="2">
    <location>
        <begin position="279"/>
        <end position="374"/>
    </location>
</feature>
<reference evidence="3" key="1">
    <citation type="submission" date="2021-10" db="EMBL/GenBank/DDBJ databases">
        <title>Anaerobic single-cell dispensing facilitates the cultivation of human gut bacteria.</title>
        <authorList>
            <person name="Afrizal A."/>
        </authorList>
    </citation>
    <scope>NUCLEOTIDE SEQUENCE</scope>
    <source>
        <strain evidence="3">CLA-AA-H204</strain>
    </source>
</reference>
<dbReference type="InterPro" id="IPR048449">
    <property type="entry name" value="YhfX-like_C"/>
</dbReference>
<protein>
    <submittedName>
        <fullName evidence="3">YhfX family PLP-dependent enzyme</fullName>
    </submittedName>
</protein>
<dbReference type="Pfam" id="PF21279">
    <property type="entry name" value="YhfX-like_C"/>
    <property type="match status" value="1"/>
</dbReference>
<dbReference type="InterPro" id="IPR001608">
    <property type="entry name" value="Ala_racemase_N"/>
</dbReference>
<organism evidence="3 4">
    <name type="scientific">Roseburia amylophila</name>
    <dbReference type="NCBI Taxonomy" id="2981794"/>
    <lineage>
        <taxon>Bacteria</taxon>
        <taxon>Bacillati</taxon>
        <taxon>Bacillota</taxon>
        <taxon>Clostridia</taxon>
        <taxon>Lachnospirales</taxon>
        <taxon>Lachnospiraceae</taxon>
        <taxon>Roseburia</taxon>
    </lineage>
</organism>
<dbReference type="CDD" id="cd06811">
    <property type="entry name" value="PLPDE_III_yhfX_like"/>
    <property type="match status" value="1"/>
</dbReference>
<evidence type="ECO:0000313" key="4">
    <source>
        <dbReference type="Proteomes" id="UP001198893"/>
    </source>
</evidence>
<dbReference type="EMBL" id="JAJEQW010000008">
    <property type="protein sequence ID" value="MCC2242330.1"/>
    <property type="molecule type" value="Genomic_DNA"/>
</dbReference>
<name>A0AAW4WC19_9FIRM</name>
<gene>
    <name evidence="3" type="ORF">LKD47_08495</name>
</gene>
<dbReference type="Pfam" id="PF01168">
    <property type="entry name" value="Ala_racemase_N"/>
    <property type="match status" value="1"/>
</dbReference>
<dbReference type="InterPro" id="IPR029066">
    <property type="entry name" value="PLP-binding_barrel"/>
</dbReference>
<dbReference type="RefSeq" id="WP_227710187.1">
    <property type="nucleotide sequence ID" value="NZ_JAJEQW010000008.1"/>
</dbReference>
<feature type="domain" description="Alanine racemase N-terminal" evidence="1">
    <location>
        <begin position="33"/>
        <end position="265"/>
    </location>
</feature>